<gene>
    <name evidence="3" type="ORF">KUTeg_021921</name>
</gene>
<comment type="caution">
    <text evidence="3">The sequence shown here is derived from an EMBL/GenBank/DDBJ whole genome shotgun (WGS) entry which is preliminary data.</text>
</comment>
<evidence type="ECO:0000256" key="1">
    <source>
        <dbReference type="SAM" id="Coils"/>
    </source>
</evidence>
<evidence type="ECO:0000313" key="4">
    <source>
        <dbReference type="Proteomes" id="UP001217089"/>
    </source>
</evidence>
<sequence length="667" mass="76069">MKTGCSTLTIYLRFGAPGQSSSDTAVTSVVTTSVGSTPVQSSSDLATRLKSMEQNVNDLTAKKNMAKVDDALREVRVLASRPKLTQPHVSHKDTEFYSKTLQACRRFDDDSDLCGLCMKLIGSAEDRKVASAVSEWAKGKKYESKTSPAKTEETGVERPDLHTRSFNQGIPFNVPTFPMFSPYQQFGFPGANQVFFGGPTYLRQRSEVIVRMDFGKKDVNLQPEVPTWELDALDFNPNDILLRVLSKEKLFPLHMTALVPRRLLVKDVDFYKLPFLNPSNFVAGNLHNNLDEWKAIEPCNEVMDWLENGVNVHTLNILKDNSRENHMIAENPPLYIFIIPVYFTSFIATTLLERVENCSLLVWGKVGKCEPPYLVLPLTVEPSKPRLCHDERYLNLWIVDKPFKLDTLKDVPRIVDRNTYLTSIDDKSGYEHVRLSGESRKYFGIQFAGWYFVYATLPLGFKLSAYIYHKIGLEATGYCRKLGVPCLQYIDDRLISEWVHKGVCGGSPTLAYKGLYIVCQVLIRLGYFIALTKCNFEPPQILLYLGMLIDSRKLAFILPAQKKERFCCLRENILHRETVDIKTLQRFAGKCVSFVLAVPAARLYSREKFKAVRGKLRQEIEFWKFLDTWEGFIPWKSEKHLQLNLATDSSGYKWGAYLLNDSGDRVR</sequence>
<dbReference type="InterPro" id="IPR052055">
    <property type="entry name" value="Hepadnavirus_pol/RT"/>
</dbReference>
<keyword evidence="1" id="KW-0175">Coiled coil</keyword>
<feature type="coiled-coil region" evidence="1">
    <location>
        <begin position="42"/>
        <end position="69"/>
    </location>
</feature>
<accession>A0ABQ9EA35</accession>
<protein>
    <recommendedName>
        <fullName evidence="2">Reverse transcriptase domain-containing protein</fullName>
    </recommendedName>
</protein>
<dbReference type="SUPFAM" id="SSF56672">
    <property type="entry name" value="DNA/RNA polymerases"/>
    <property type="match status" value="1"/>
</dbReference>
<evidence type="ECO:0000313" key="3">
    <source>
        <dbReference type="EMBL" id="KAJ8300402.1"/>
    </source>
</evidence>
<organism evidence="3 4">
    <name type="scientific">Tegillarca granosa</name>
    <name type="common">Malaysian cockle</name>
    <name type="synonym">Anadara granosa</name>
    <dbReference type="NCBI Taxonomy" id="220873"/>
    <lineage>
        <taxon>Eukaryota</taxon>
        <taxon>Metazoa</taxon>
        <taxon>Spiralia</taxon>
        <taxon>Lophotrochozoa</taxon>
        <taxon>Mollusca</taxon>
        <taxon>Bivalvia</taxon>
        <taxon>Autobranchia</taxon>
        <taxon>Pteriomorphia</taxon>
        <taxon>Arcoida</taxon>
        <taxon>Arcoidea</taxon>
        <taxon>Arcidae</taxon>
        <taxon>Tegillarca</taxon>
    </lineage>
</organism>
<dbReference type="Gene3D" id="3.10.10.10">
    <property type="entry name" value="HIV Type 1 Reverse Transcriptase, subunit A, domain 1"/>
    <property type="match status" value="1"/>
</dbReference>
<dbReference type="InterPro" id="IPR043128">
    <property type="entry name" value="Rev_trsase/Diguanyl_cyclase"/>
</dbReference>
<dbReference type="InterPro" id="IPR000477">
    <property type="entry name" value="RT_dom"/>
</dbReference>
<dbReference type="Pfam" id="PF00078">
    <property type="entry name" value="RVT_1"/>
    <property type="match status" value="1"/>
</dbReference>
<name>A0ABQ9EA35_TEGGR</name>
<proteinExistence type="predicted"/>
<dbReference type="EMBL" id="JARBDR010000919">
    <property type="protein sequence ID" value="KAJ8300402.1"/>
    <property type="molecule type" value="Genomic_DNA"/>
</dbReference>
<dbReference type="PANTHER" id="PTHR33050">
    <property type="entry name" value="REVERSE TRANSCRIPTASE DOMAIN-CONTAINING PROTEIN"/>
    <property type="match status" value="1"/>
</dbReference>
<evidence type="ECO:0000259" key="2">
    <source>
        <dbReference type="Pfam" id="PF00078"/>
    </source>
</evidence>
<dbReference type="Gene3D" id="3.30.70.270">
    <property type="match status" value="1"/>
</dbReference>
<dbReference type="InterPro" id="IPR043502">
    <property type="entry name" value="DNA/RNA_pol_sf"/>
</dbReference>
<feature type="domain" description="Reverse transcriptase" evidence="2">
    <location>
        <begin position="415"/>
        <end position="547"/>
    </location>
</feature>
<dbReference type="Proteomes" id="UP001217089">
    <property type="component" value="Unassembled WGS sequence"/>
</dbReference>
<reference evidence="3 4" key="1">
    <citation type="submission" date="2022-12" db="EMBL/GenBank/DDBJ databases">
        <title>Chromosome-level genome of Tegillarca granosa.</title>
        <authorList>
            <person name="Kim J."/>
        </authorList>
    </citation>
    <scope>NUCLEOTIDE SEQUENCE [LARGE SCALE GENOMIC DNA]</scope>
    <source>
        <strain evidence="3">Teg-2019</strain>
        <tissue evidence="3">Adductor muscle</tissue>
    </source>
</reference>
<keyword evidence="4" id="KW-1185">Reference proteome</keyword>
<dbReference type="PANTHER" id="PTHR33050:SF7">
    <property type="entry name" value="RIBONUCLEASE H"/>
    <property type="match status" value="1"/>
</dbReference>